<accession>A0ABU9BL82</accession>
<dbReference type="InterPro" id="IPR018113">
    <property type="entry name" value="PTrfase_EIIB_Cys"/>
</dbReference>
<reference evidence="1 2" key="1">
    <citation type="submission" date="2024-04" db="EMBL/GenBank/DDBJ databases">
        <title>Novel species of the genus Ideonella isolated from streams.</title>
        <authorList>
            <person name="Lu H."/>
        </authorList>
    </citation>
    <scope>NUCLEOTIDE SEQUENCE [LARGE SCALE GENOMIC DNA]</scope>
    <source>
        <strain evidence="1 2">DXS29W</strain>
    </source>
</reference>
<dbReference type="RefSeq" id="WP_341424951.1">
    <property type="nucleotide sequence ID" value="NZ_JBBUTG010000003.1"/>
</dbReference>
<comment type="caution">
    <text evidence="1">The sequence shown here is derived from an EMBL/GenBank/DDBJ whole genome shotgun (WGS) entry which is preliminary data.</text>
</comment>
<name>A0ABU9BL82_9BURK</name>
<evidence type="ECO:0000313" key="1">
    <source>
        <dbReference type="EMBL" id="MEK8030591.1"/>
    </source>
</evidence>
<proteinExistence type="predicted"/>
<dbReference type="Proteomes" id="UP001371218">
    <property type="component" value="Unassembled WGS sequence"/>
</dbReference>
<organism evidence="1 2">
    <name type="scientific">Ideonella lacteola</name>
    <dbReference type="NCBI Taxonomy" id="2984193"/>
    <lineage>
        <taxon>Bacteria</taxon>
        <taxon>Pseudomonadati</taxon>
        <taxon>Pseudomonadota</taxon>
        <taxon>Betaproteobacteria</taxon>
        <taxon>Burkholderiales</taxon>
        <taxon>Sphaerotilaceae</taxon>
        <taxon>Ideonella</taxon>
    </lineage>
</organism>
<dbReference type="EMBL" id="JBBUTG010000003">
    <property type="protein sequence ID" value="MEK8030591.1"/>
    <property type="molecule type" value="Genomic_DNA"/>
</dbReference>
<sequence>MRLEGWLETPAIVALPDQHRSPTARRKAQELLRRDGAVKVFFIEFQRTARTSSQRIADQFGTTLNAAISEMLEQGLDEAHAWEALGSYFQGLNAQDAQPDLRSLTATAIGHGIQVLAADMDYDQARAVLKEQNLSEVNLFLSTGLTIRDTSAASLIAKYLHSATSLETGRLMLWGVNHFTENVAFSTYCDTRLQILLAQHGLAVHVATDDEMAP</sequence>
<gene>
    <name evidence="1" type="ORF">AACH06_07105</name>
</gene>
<keyword evidence="2" id="KW-1185">Reference proteome</keyword>
<protein>
    <submittedName>
        <fullName evidence="1">Uncharacterized protein</fullName>
    </submittedName>
</protein>
<evidence type="ECO:0000313" key="2">
    <source>
        <dbReference type="Proteomes" id="UP001371218"/>
    </source>
</evidence>
<dbReference type="PROSITE" id="PS01035">
    <property type="entry name" value="PTS_EIIB_TYPE_1_CYS"/>
    <property type="match status" value="1"/>
</dbReference>